<comment type="caution">
    <text evidence="1">The sequence shown here is derived from an EMBL/GenBank/DDBJ whole genome shotgun (WGS) entry which is preliminary data.</text>
</comment>
<protein>
    <submittedName>
        <fullName evidence="1">Uncharacterized protein</fullName>
    </submittedName>
</protein>
<dbReference type="EMBL" id="PUJY01000095">
    <property type="protein sequence ID" value="TDB43190.1"/>
    <property type="molecule type" value="Genomic_DNA"/>
</dbReference>
<accession>A0A4R4IR64</accession>
<dbReference type="AlphaFoldDB" id="A0A4R4IR64"/>
<proteinExistence type="predicted"/>
<dbReference type="RefSeq" id="WP_132356386.1">
    <property type="nucleotide sequence ID" value="NZ_CAWOJO010000095.1"/>
</dbReference>
<name>A0A4R4IR64_9GAMM</name>
<evidence type="ECO:0000313" key="2">
    <source>
        <dbReference type="Proteomes" id="UP000295598"/>
    </source>
</evidence>
<sequence>MKEEFTWSPSEDQIYSEKNVKKTIYPIHSFNKNFGKSFMMDPGDPKDQKKYTLTLSFNNPNSDNNPDDNYNYSIHWPIKSRILEPNESYKVYKSENTNETSTGMINISSGDLIISGHKEYGVYFYLNPDPDIVEMSTIKLQKSGTLTIENSVLVSLKGPINPTVDMSGNSEFRIKKPENIENIENTISLGNCYFSMTESSQATLESRQITIDGSSIILQDNAQMFIIAPRLDITIPKDEKQSLLPLPSLTFTLKAGATSLNLNSPDGCNFPLDIDRKPPLDIDFPKGVFNFMAEGEENTGKVVIDVLPEYANAYYGLNIMLRKNFIAINRKVVENGDQMKYFDFKYGKDIRGNKQVGTITISLRNPNLKLPSK</sequence>
<evidence type="ECO:0000313" key="1">
    <source>
        <dbReference type="EMBL" id="TDB43190.1"/>
    </source>
</evidence>
<reference evidence="1 2" key="1">
    <citation type="journal article" date="2019" name="Int. J. Syst. Evol. Microbiol.">
        <title>Photorhabdus khanii subsp. guanajuatensis subsp. nov., isolated from Heterorhabditis atacamensis, and Photorhabdus luminescens subsp. mexicana subsp. nov., isolated from Heterorhabditis mexicana entomopathogenic nematodes.</title>
        <authorList>
            <person name="Machado R.A.R."/>
            <person name="Bruno P."/>
            <person name="Arce C.C.M."/>
            <person name="Liechti N."/>
            <person name="Kohler A."/>
            <person name="Bernal J."/>
            <person name="Bruggmann R."/>
            <person name="Turlings T.C.J."/>
        </authorList>
    </citation>
    <scope>NUCLEOTIDE SEQUENCE [LARGE SCALE GENOMIC DNA]</scope>
    <source>
        <strain evidence="1 2">MEX20-17</strain>
    </source>
</reference>
<organism evidence="1 2">
    <name type="scientific">Photorhabdus khanii subsp. guanajuatensis</name>
    <dbReference type="NCBI Taxonomy" id="2100166"/>
    <lineage>
        <taxon>Bacteria</taxon>
        <taxon>Pseudomonadati</taxon>
        <taxon>Pseudomonadota</taxon>
        <taxon>Gammaproteobacteria</taxon>
        <taxon>Enterobacterales</taxon>
        <taxon>Morganellaceae</taxon>
        <taxon>Photorhabdus</taxon>
    </lineage>
</organism>
<gene>
    <name evidence="1" type="ORF">C5467_23545</name>
</gene>
<dbReference type="Proteomes" id="UP000295598">
    <property type="component" value="Unassembled WGS sequence"/>
</dbReference>